<comment type="subcellular location">
    <subcellularLocation>
        <location evidence="10">Cell membrane</location>
        <topology evidence="10">Peripheral membrane protein</topology>
        <orientation evidence="10">Cytoplasmic side</orientation>
    </subcellularLocation>
</comment>
<sequence>MSSVRILLTGGGTGGHIYPALTIADEIRRLEPEAEFLYVGSERGLEADLVRRAGLPFAGVSAGALVGIGLRGRLRGLWRTGLGTLQALGHVRRFRPHAVLATGGFVSGPVLAAAWMLRVPIALWEGNAFPGVTVRLFSRIAGVVFIPYPEARRHFPPGARLVAFGNPVRRAVLEAQREPAREALGLPAGAEVVLAFGGSQGGRGIHQALVPVAARLLERPRFHLIHVTGARQLDEVDALYRSVGLAPEDEPRLRLLPYLHEMPLALAAADVAVTRAGATTMAEIAARGLPAVVIPFPHATHGHQEHNARALARRGGVLMFREAELAPERLYRALTELLDDPARRDRMARALRAAAMPDAGERIARRVLEVAGRGVRTSGPAPE</sequence>
<dbReference type="GO" id="GO:0071555">
    <property type="term" value="P:cell wall organization"/>
    <property type="evidence" value="ECO:0007669"/>
    <property type="project" value="UniProtKB-KW"/>
</dbReference>
<evidence type="ECO:0000256" key="9">
    <source>
        <dbReference type="ARBA" id="ARBA00023316"/>
    </source>
</evidence>
<dbReference type="InterPro" id="IPR006009">
    <property type="entry name" value="GlcNAc_MurG"/>
</dbReference>
<keyword evidence="7 10" id="KW-0472">Membrane</keyword>
<dbReference type="GO" id="GO:0009252">
    <property type="term" value="P:peptidoglycan biosynthetic process"/>
    <property type="evidence" value="ECO:0007669"/>
    <property type="project" value="UniProtKB-UniRule"/>
</dbReference>
<dbReference type="AlphaFoldDB" id="A0AA35CKE9"/>
<feature type="binding site" evidence="10">
    <location>
        <position position="127"/>
    </location>
    <ligand>
        <name>UDP-N-acetyl-alpha-D-glucosamine</name>
        <dbReference type="ChEBI" id="CHEBI:57705"/>
    </ligand>
</feature>
<keyword evidence="4 10" id="KW-0808">Transferase</keyword>
<dbReference type="EC" id="2.4.1.227" evidence="10"/>
<comment type="similarity">
    <text evidence="10">Belongs to the glycosyltransferase 28 family. MurG subfamily.</text>
</comment>
<reference evidence="13" key="1">
    <citation type="submission" date="2022-03" db="EMBL/GenBank/DDBJ databases">
        <title>Complete genome sequence of Caldinitratiruptor microaerophilus.</title>
        <authorList>
            <person name="Mukaiyama R."/>
            <person name="Nishiyama T."/>
            <person name="Ueda K."/>
        </authorList>
    </citation>
    <scope>NUCLEOTIDE SEQUENCE</scope>
    <source>
        <strain evidence="13">JCM 16183</strain>
    </source>
</reference>
<feature type="binding site" evidence="10">
    <location>
        <position position="304"/>
    </location>
    <ligand>
        <name>UDP-N-acetyl-alpha-D-glucosamine</name>
        <dbReference type="ChEBI" id="CHEBI:57705"/>
    </ligand>
</feature>
<dbReference type="GO" id="GO:0008360">
    <property type="term" value="P:regulation of cell shape"/>
    <property type="evidence" value="ECO:0007669"/>
    <property type="project" value="UniProtKB-KW"/>
</dbReference>
<evidence type="ECO:0000256" key="2">
    <source>
        <dbReference type="ARBA" id="ARBA00022618"/>
    </source>
</evidence>
<evidence type="ECO:0000256" key="5">
    <source>
        <dbReference type="ARBA" id="ARBA00022960"/>
    </source>
</evidence>
<comment type="pathway">
    <text evidence="10">Cell wall biogenesis; peptidoglycan biosynthesis.</text>
</comment>
<dbReference type="PANTHER" id="PTHR21015:SF22">
    <property type="entry name" value="GLYCOSYLTRANSFERASE"/>
    <property type="match status" value="1"/>
</dbReference>
<keyword evidence="2 10" id="KW-0132">Cell division</keyword>
<dbReference type="GO" id="GO:0005886">
    <property type="term" value="C:plasma membrane"/>
    <property type="evidence" value="ECO:0007669"/>
    <property type="project" value="UniProtKB-SubCell"/>
</dbReference>
<evidence type="ECO:0000256" key="3">
    <source>
        <dbReference type="ARBA" id="ARBA00022676"/>
    </source>
</evidence>
<dbReference type="RefSeq" id="WP_264841455.1">
    <property type="nucleotide sequence ID" value="NZ_AP025628.1"/>
</dbReference>
<keyword evidence="1 10" id="KW-1003">Cell membrane</keyword>
<feature type="binding site" evidence="10">
    <location>
        <position position="199"/>
    </location>
    <ligand>
        <name>UDP-N-acetyl-alpha-D-glucosamine</name>
        <dbReference type="ChEBI" id="CHEBI:57705"/>
    </ligand>
</feature>
<dbReference type="CDD" id="cd03785">
    <property type="entry name" value="GT28_MurG"/>
    <property type="match status" value="1"/>
</dbReference>
<dbReference type="EMBL" id="AP025628">
    <property type="protein sequence ID" value="BDG60757.1"/>
    <property type="molecule type" value="Genomic_DNA"/>
</dbReference>
<dbReference type="NCBIfam" id="TIGR01133">
    <property type="entry name" value="murG"/>
    <property type="match status" value="1"/>
</dbReference>
<dbReference type="GO" id="GO:0051301">
    <property type="term" value="P:cell division"/>
    <property type="evidence" value="ECO:0007669"/>
    <property type="project" value="UniProtKB-KW"/>
</dbReference>
<evidence type="ECO:0000313" key="13">
    <source>
        <dbReference type="EMBL" id="BDG60757.1"/>
    </source>
</evidence>
<keyword evidence="5 10" id="KW-0133">Cell shape</keyword>
<name>A0AA35CKE9_9FIRM</name>
<dbReference type="InterPro" id="IPR004276">
    <property type="entry name" value="GlycoTrans_28_N"/>
</dbReference>
<evidence type="ECO:0000256" key="1">
    <source>
        <dbReference type="ARBA" id="ARBA00022475"/>
    </source>
</evidence>
<evidence type="ECO:0000256" key="6">
    <source>
        <dbReference type="ARBA" id="ARBA00022984"/>
    </source>
</evidence>
<feature type="domain" description="Glycosyltransferase family 28 N-terminal" evidence="11">
    <location>
        <begin position="6"/>
        <end position="145"/>
    </location>
</feature>
<keyword evidence="3 10" id="KW-0328">Glycosyltransferase</keyword>
<gene>
    <name evidence="10 13" type="primary">murG</name>
    <name evidence="13" type="ORF">caldi_18470</name>
</gene>
<dbReference type="Gene3D" id="3.40.50.2000">
    <property type="entry name" value="Glycogen Phosphorylase B"/>
    <property type="match status" value="2"/>
</dbReference>
<dbReference type="SUPFAM" id="SSF53756">
    <property type="entry name" value="UDP-Glycosyltransferase/glycogen phosphorylase"/>
    <property type="match status" value="1"/>
</dbReference>
<dbReference type="PANTHER" id="PTHR21015">
    <property type="entry name" value="UDP-N-ACETYLGLUCOSAMINE--N-ACETYLMURAMYL-(PENTAPEPTIDE) PYROPHOSPHORYL-UNDECAPRENOL N-ACETYLGLUCOSAMINE TRANSFERASE 1"/>
    <property type="match status" value="1"/>
</dbReference>
<evidence type="ECO:0000259" key="12">
    <source>
        <dbReference type="Pfam" id="PF04101"/>
    </source>
</evidence>
<organism evidence="13 14">
    <name type="scientific">Caldinitratiruptor microaerophilus</name>
    <dbReference type="NCBI Taxonomy" id="671077"/>
    <lineage>
        <taxon>Bacteria</taxon>
        <taxon>Bacillati</taxon>
        <taxon>Bacillota</taxon>
        <taxon>Clostridia</taxon>
        <taxon>Eubacteriales</taxon>
        <taxon>Symbiobacteriaceae</taxon>
        <taxon>Caldinitratiruptor</taxon>
    </lineage>
</organism>
<proteinExistence type="inferred from homology"/>
<feature type="binding site" evidence="10">
    <location>
        <begin position="13"/>
        <end position="15"/>
    </location>
    <ligand>
        <name>UDP-N-acetyl-alpha-D-glucosamine</name>
        <dbReference type="ChEBI" id="CHEBI:57705"/>
    </ligand>
</feature>
<feature type="binding site" evidence="10">
    <location>
        <position position="169"/>
    </location>
    <ligand>
        <name>UDP-N-acetyl-alpha-D-glucosamine</name>
        <dbReference type="ChEBI" id="CHEBI:57705"/>
    </ligand>
</feature>
<accession>A0AA35CKE9</accession>
<evidence type="ECO:0000259" key="11">
    <source>
        <dbReference type="Pfam" id="PF03033"/>
    </source>
</evidence>
<dbReference type="KEGG" id="cmic:caldi_18470"/>
<feature type="domain" description="Glycosyl transferase family 28 C-terminal" evidence="12">
    <location>
        <begin position="192"/>
        <end position="362"/>
    </location>
</feature>
<evidence type="ECO:0000256" key="7">
    <source>
        <dbReference type="ARBA" id="ARBA00023136"/>
    </source>
</evidence>
<comment type="function">
    <text evidence="10">Cell wall formation. Catalyzes the transfer of a GlcNAc subunit on undecaprenyl-pyrophosphoryl-MurNAc-pentapeptide (lipid intermediate I) to form undecaprenyl-pyrophosphoryl-MurNAc-(pentapeptide)GlcNAc (lipid intermediate II).</text>
</comment>
<dbReference type="Pfam" id="PF04101">
    <property type="entry name" value="Glyco_tran_28_C"/>
    <property type="match status" value="1"/>
</dbReference>
<dbReference type="Pfam" id="PF03033">
    <property type="entry name" value="Glyco_transf_28"/>
    <property type="match status" value="1"/>
</dbReference>
<dbReference type="InterPro" id="IPR007235">
    <property type="entry name" value="Glyco_trans_28_C"/>
</dbReference>
<keyword evidence="6 10" id="KW-0573">Peptidoglycan synthesis</keyword>
<protein>
    <recommendedName>
        <fullName evidence="10">UDP-N-acetylglucosamine--N-acetylmuramyl-(pentapeptide) pyrophosphoryl-undecaprenol N-acetylglucosamine transferase</fullName>
        <ecNumber evidence="10">2.4.1.227</ecNumber>
    </recommendedName>
    <alternativeName>
        <fullName evidence="10">Undecaprenyl-PP-MurNAc-pentapeptide-UDPGlcNAc GlcNAc transferase</fullName>
    </alternativeName>
</protein>
<evidence type="ECO:0000256" key="8">
    <source>
        <dbReference type="ARBA" id="ARBA00023306"/>
    </source>
</evidence>
<dbReference type="HAMAP" id="MF_00033">
    <property type="entry name" value="MurG"/>
    <property type="match status" value="1"/>
</dbReference>
<dbReference type="GO" id="GO:0005975">
    <property type="term" value="P:carbohydrate metabolic process"/>
    <property type="evidence" value="ECO:0007669"/>
    <property type="project" value="InterPro"/>
</dbReference>
<keyword evidence="8 10" id="KW-0131">Cell cycle</keyword>
<dbReference type="GO" id="GO:0050511">
    <property type="term" value="F:undecaprenyldiphospho-muramoylpentapeptide beta-N-acetylglucosaminyltransferase activity"/>
    <property type="evidence" value="ECO:0007669"/>
    <property type="project" value="UniProtKB-UniRule"/>
</dbReference>
<comment type="caution">
    <text evidence="10">Lacks conserved residue(s) required for the propagation of feature annotation.</text>
</comment>
<comment type="catalytic activity">
    <reaction evidence="10">
        <text>di-trans,octa-cis-undecaprenyl diphospho-N-acetyl-alpha-D-muramoyl-L-alanyl-D-glutamyl-meso-2,6-diaminopimeloyl-D-alanyl-D-alanine + UDP-N-acetyl-alpha-D-glucosamine = di-trans,octa-cis-undecaprenyl diphospho-[N-acetyl-alpha-D-glucosaminyl-(1-&gt;4)]-N-acetyl-alpha-D-muramoyl-L-alanyl-D-glutamyl-meso-2,6-diaminopimeloyl-D-alanyl-D-alanine + UDP + H(+)</text>
        <dbReference type="Rhea" id="RHEA:31227"/>
        <dbReference type="ChEBI" id="CHEBI:15378"/>
        <dbReference type="ChEBI" id="CHEBI:57705"/>
        <dbReference type="ChEBI" id="CHEBI:58223"/>
        <dbReference type="ChEBI" id="CHEBI:61387"/>
        <dbReference type="ChEBI" id="CHEBI:61388"/>
        <dbReference type="EC" id="2.4.1.227"/>
    </reaction>
</comment>
<evidence type="ECO:0000313" key="14">
    <source>
        <dbReference type="Proteomes" id="UP001163687"/>
    </source>
</evidence>
<dbReference type="Proteomes" id="UP001163687">
    <property type="component" value="Chromosome"/>
</dbReference>
<evidence type="ECO:0000256" key="10">
    <source>
        <dbReference type="HAMAP-Rule" id="MF_00033"/>
    </source>
</evidence>
<evidence type="ECO:0000256" key="4">
    <source>
        <dbReference type="ARBA" id="ARBA00022679"/>
    </source>
</evidence>
<keyword evidence="14" id="KW-1185">Reference proteome</keyword>
<keyword evidence="9 10" id="KW-0961">Cell wall biogenesis/degradation</keyword>